<keyword evidence="6" id="KW-0067">ATP-binding</keyword>
<dbReference type="EMBL" id="BAABKD010000002">
    <property type="protein sequence ID" value="GAA5085557.1"/>
    <property type="molecule type" value="Genomic_DNA"/>
</dbReference>
<dbReference type="SUPFAM" id="SSF56112">
    <property type="entry name" value="Protein kinase-like (PK-like)"/>
    <property type="match status" value="1"/>
</dbReference>
<dbReference type="InterPro" id="IPR018934">
    <property type="entry name" value="RIO_dom"/>
</dbReference>
<keyword evidence="5" id="KW-0418">Kinase</keyword>
<name>A0ABP9LU79_9BURK</name>
<evidence type="ECO:0000313" key="11">
    <source>
        <dbReference type="Proteomes" id="UP001500227"/>
    </source>
</evidence>
<gene>
    <name evidence="10" type="ORF">GCM10023337_04410</name>
</gene>
<dbReference type="Proteomes" id="UP001500227">
    <property type="component" value="Unassembled WGS sequence"/>
</dbReference>
<dbReference type="EC" id="2.7.11.1" evidence="1"/>
<comment type="caution">
    <text evidence="10">The sequence shown here is derived from an EMBL/GenBank/DDBJ whole genome shotgun (WGS) entry which is preliminary data.</text>
</comment>
<evidence type="ECO:0000256" key="1">
    <source>
        <dbReference type="ARBA" id="ARBA00012513"/>
    </source>
</evidence>
<comment type="catalytic activity">
    <reaction evidence="7">
        <text>L-threonyl-[protein] + ATP = O-phospho-L-threonyl-[protein] + ADP + H(+)</text>
        <dbReference type="Rhea" id="RHEA:46608"/>
        <dbReference type="Rhea" id="RHEA-COMP:11060"/>
        <dbReference type="Rhea" id="RHEA-COMP:11605"/>
        <dbReference type="ChEBI" id="CHEBI:15378"/>
        <dbReference type="ChEBI" id="CHEBI:30013"/>
        <dbReference type="ChEBI" id="CHEBI:30616"/>
        <dbReference type="ChEBI" id="CHEBI:61977"/>
        <dbReference type="ChEBI" id="CHEBI:456216"/>
        <dbReference type="EC" id="2.7.11.1"/>
    </reaction>
</comment>
<comment type="catalytic activity">
    <reaction evidence="8">
        <text>L-seryl-[protein] + ATP = O-phospho-L-seryl-[protein] + ADP + H(+)</text>
        <dbReference type="Rhea" id="RHEA:17989"/>
        <dbReference type="Rhea" id="RHEA-COMP:9863"/>
        <dbReference type="Rhea" id="RHEA-COMP:11604"/>
        <dbReference type="ChEBI" id="CHEBI:15378"/>
        <dbReference type="ChEBI" id="CHEBI:29999"/>
        <dbReference type="ChEBI" id="CHEBI:30616"/>
        <dbReference type="ChEBI" id="CHEBI:83421"/>
        <dbReference type="ChEBI" id="CHEBI:456216"/>
        <dbReference type="EC" id="2.7.11.1"/>
    </reaction>
</comment>
<keyword evidence="11" id="KW-1185">Reference proteome</keyword>
<keyword evidence="3" id="KW-0808">Transferase</keyword>
<organism evidence="10 11">
    <name type="scientific">Paenalcaligenes hermetiae</name>
    <dbReference type="NCBI Taxonomy" id="1157987"/>
    <lineage>
        <taxon>Bacteria</taxon>
        <taxon>Pseudomonadati</taxon>
        <taxon>Pseudomonadota</taxon>
        <taxon>Betaproteobacteria</taxon>
        <taxon>Burkholderiales</taxon>
        <taxon>Alcaligenaceae</taxon>
        <taxon>Paenalcaligenes</taxon>
    </lineage>
</organism>
<evidence type="ECO:0000256" key="3">
    <source>
        <dbReference type="ARBA" id="ARBA00022679"/>
    </source>
</evidence>
<evidence type="ECO:0000256" key="4">
    <source>
        <dbReference type="ARBA" id="ARBA00022741"/>
    </source>
</evidence>
<feature type="domain" description="RIO-type" evidence="9">
    <location>
        <begin position="79"/>
        <end position="182"/>
    </location>
</feature>
<protein>
    <recommendedName>
        <fullName evidence="1">non-specific serine/threonine protein kinase</fullName>
        <ecNumber evidence="1">2.7.11.1</ecNumber>
    </recommendedName>
</protein>
<reference evidence="11" key="1">
    <citation type="journal article" date="2019" name="Int. J. Syst. Evol. Microbiol.">
        <title>The Global Catalogue of Microorganisms (GCM) 10K type strain sequencing project: providing services to taxonomists for standard genome sequencing and annotation.</title>
        <authorList>
            <consortium name="The Broad Institute Genomics Platform"/>
            <consortium name="The Broad Institute Genome Sequencing Center for Infectious Disease"/>
            <person name="Wu L."/>
            <person name="Ma J."/>
        </authorList>
    </citation>
    <scope>NUCLEOTIDE SEQUENCE [LARGE SCALE GENOMIC DNA]</scope>
    <source>
        <strain evidence="11">JCM 18423</strain>
    </source>
</reference>
<dbReference type="Pfam" id="PF01163">
    <property type="entry name" value="RIO1"/>
    <property type="match status" value="1"/>
</dbReference>
<evidence type="ECO:0000259" key="9">
    <source>
        <dbReference type="Pfam" id="PF01163"/>
    </source>
</evidence>
<evidence type="ECO:0000256" key="7">
    <source>
        <dbReference type="ARBA" id="ARBA00047899"/>
    </source>
</evidence>
<evidence type="ECO:0000256" key="2">
    <source>
        <dbReference type="ARBA" id="ARBA00022527"/>
    </source>
</evidence>
<evidence type="ECO:0000313" key="10">
    <source>
        <dbReference type="EMBL" id="GAA5085557.1"/>
    </source>
</evidence>
<evidence type="ECO:0000256" key="5">
    <source>
        <dbReference type="ARBA" id="ARBA00022777"/>
    </source>
</evidence>
<proteinExistence type="predicted"/>
<dbReference type="InterPro" id="IPR011009">
    <property type="entry name" value="Kinase-like_dom_sf"/>
</dbReference>
<accession>A0ABP9LU79</accession>
<evidence type="ECO:0000256" key="8">
    <source>
        <dbReference type="ARBA" id="ARBA00048679"/>
    </source>
</evidence>
<sequence>MGDNRLIKLVNFIMSSLSPSHRIALEQRIQPLLQAQRQEPVVLHHDNTAYVVKFARREAGRLWREHLSSFIIWLLFQQRVSPYQLRAGSIAHEAQRLRQLRAAGITVPALYLETPDYIVMEHCGESVEYRLRRTPYDRDLLQAIVQSLIQLHKQQQWHGGAQVRNLTIKNQRLYRIDFEENTGNAMPLALAQAYDVLLCFNSLATHIQQNQTLGVELLQRYLQQTQQPEVRHLLIKVDRYLQRLQRLLPLLGKKLQHSKDIRQTRYFAAILHQSLQADASS</sequence>
<keyword evidence="2" id="KW-0723">Serine/threonine-protein kinase</keyword>
<keyword evidence="4" id="KW-0547">Nucleotide-binding</keyword>
<evidence type="ECO:0000256" key="6">
    <source>
        <dbReference type="ARBA" id="ARBA00022840"/>
    </source>
</evidence>